<proteinExistence type="predicted"/>
<protein>
    <recommendedName>
        <fullName evidence="4">Protein JASON</fullName>
    </recommendedName>
</protein>
<evidence type="ECO:0000313" key="3">
    <source>
        <dbReference type="Proteomes" id="UP001154282"/>
    </source>
</evidence>
<dbReference type="PANTHER" id="PTHR33318:SF7">
    <property type="entry name" value="PROTEIN JASON"/>
    <property type="match status" value="1"/>
</dbReference>
<name>A0AAV0MSN1_9ROSI</name>
<dbReference type="EMBL" id="CAMGYJ010000007">
    <property type="protein sequence ID" value="CAI0449144.1"/>
    <property type="molecule type" value="Genomic_DNA"/>
</dbReference>
<dbReference type="AlphaFoldDB" id="A0AAV0MSN1"/>
<feature type="compositionally biased region" description="Polar residues" evidence="1">
    <location>
        <begin position="296"/>
        <end position="307"/>
    </location>
</feature>
<feature type="region of interest" description="Disordered" evidence="1">
    <location>
        <begin position="222"/>
        <end position="241"/>
    </location>
</feature>
<feature type="region of interest" description="Disordered" evidence="1">
    <location>
        <begin position="127"/>
        <end position="151"/>
    </location>
</feature>
<feature type="region of interest" description="Disordered" evidence="1">
    <location>
        <begin position="79"/>
        <end position="99"/>
    </location>
</feature>
<sequence>MICALPLQPEIGSICRTLLGYLDLSVSRAMACFFDCFRVKDDGLGSAGHQNPQLVSPARSARPTEAMASKNRLSALFLSEEEEDSPATSGNKGNLSWVSPQTQKELRDEARFLKACGTLPETPVEFRKASEKLKSSPPVDDSSDQSEFHSWLPNTSNKKLLADMPTDESSTPIKSCEELARCSISSDQAPSSCISHAQNGARNSSVDNSGGASVKTVMKLHEQETDDASSASPFPSATNTQLRNKSVRFECDFDTASSKGSSSSGSGGQIIKDLERFGDVSVTKPSTRPTPLKLSSEMQTPGTVYPTNAATSGYGKARVRSQYVCSVLQPVENVSQWQELKEDHANYQLWESVEQSESATPSREAGVGATSPSKDLKLEASLSTWLKPVSQTFNQKGDSLDAGTVVSKKFHIRETPGDRPIIGMVAAHWNEEEPTEISPKWWDGNGIPNSTNKYKEEHYPRNAFFVTQDQKVSWHATPFEERLEKALSEESLVAQKKPVIGGSPLAFDECEESDTAFSQLPATSNSKSVVSY</sequence>
<dbReference type="GO" id="GO:0007142">
    <property type="term" value="P:male meiosis II"/>
    <property type="evidence" value="ECO:0007669"/>
    <property type="project" value="InterPro"/>
</dbReference>
<evidence type="ECO:0000313" key="2">
    <source>
        <dbReference type="EMBL" id="CAI0449144.1"/>
    </source>
</evidence>
<dbReference type="PANTHER" id="PTHR33318">
    <property type="entry name" value="ASPARTYL/GLUTAMYL-TRNA(ASN/GLN) AMIDOTRANSFERASE SUBUNIT"/>
    <property type="match status" value="1"/>
</dbReference>
<reference evidence="2" key="1">
    <citation type="submission" date="2022-08" db="EMBL/GenBank/DDBJ databases">
        <authorList>
            <person name="Gutierrez-Valencia J."/>
        </authorList>
    </citation>
    <scope>NUCLEOTIDE SEQUENCE</scope>
</reference>
<feature type="region of interest" description="Disordered" evidence="1">
    <location>
        <begin position="352"/>
        <end position="372"/>
    </location>
</feature>
<feature type="compositionally biased region" description="Polar residues" evidence="1">
    <location>
        <begin position="86"/>
        <end position="99"/>
    </location>
</feature>
<feature type="region of interest" description="Disordered" evidence="1">
    <location>
        <begin position="511"/>
        <end position="532"/>
    </location>
</feature>
<feature type="compositionally biased region" description="Polar residues" evidence="1">
    <location>
        <begin position="515"/>
        <end position="532"/>
    </location>
</feature>
<feature type="region of interest" description="Disordered" evidence="1">
    <location>
        <begin position="276"/>
        <end position="307"/>
    </location>
</feature>
<accession>A0AAV0MSN1</accession>
<feature type="region of interest" description="Disordered" evidence="1">
    <location>
        <begin position="190"/>
        <end position="211"/>
    </location>
</feature>
<evidence type="ECO:0008006" key="4">
    <source>
        <dbReference type="Google" id="ProtNLM"/>
    </source>
</evidence>
<feature type="compositionally biased region" description="Low complexity" evidence="1">
    <location>
        <begin position="228"/>
        <end position="237"/>
    </location>
</feature>
<dbReference type="Proteomes" id="UP001154282">
    <property type="component" value="Unassembled WGS sequence"/>
</dbReference>
<dbReference type="InterPro" id="IPR039300">
    <property type="entry name" value="JASON"/>
</dbReference>
<organism evidence="2 3">
    <name type="scientific">Linum tenue</name>
    <dbReference type="NCBI Taxonomy" id="586396"/>
    <lineage>
        <taxon>Eukaryota</taxon>
        <taxon>Viridiplantae</taxon>
        <taxon>Streptophyta</taxon>
        <taxon>Embryophyta</taxon>
        <taxon>Tracheophyta</taxon>
        <taxon>Spermatophyta</taxon>
        <taxon>Magnoliopsida</taxon>
        <taxon>eudicotyledons</taxon>
        <taxon>Gunneridae</taxon>
        <taxon>Pentapetalae</taxon>
        <taxon>rosids</taxon>
        <taxon>fabids</taxon>
        <taxon>Malpighiales</taxon>
        <taxon>Linaceae</taxon>
        <taxon>Linum</taxon>
    </lineage>
</organism>
<keyword evidence="3" id="KW-1185">Reference proteome</keyword>
<evidence type="ECO:0000256" key="1">
    <source>
        <dbReference type="SAM" id="MobiDB-lite"/>
    </source>
</evidence>
<comment type="caution">
    <text evidence="2">The sequence shown here is derived from an EMBL/GenBank/DDBJ whole genome shotgun (WGS) entry which is preliminary data.</text>
</comment>
<gene>
    <name evidence="2" type="ORF">LITE_LOCUS30057</name>
</gene>